<evidence type="ECO:0000259" key="4">
    <source>
        <dbReference type="PROSITE" id="PS50089"/>
    </source>
</evidence>
<dbReference type="PANTHER" id="PTHR12616:SF8">
    <property type="entry name" value="VACUOLAR PROTEIN SORTING-ASSOCIATED PROTEIN 8 HOMOLOG"/>
    <property type="match status" value="1"/>
</dbReference>
<keyword evidence="6" id="KW-1185">Reference proteome</keyword>
<evidence type="ECO:0000256" key="3">
    <source>
        <dbReference type="PROSITE-ProRule" id="PRU00175"/>
    </source>
</evidence>
<dbReference type="SUPFAM" id="SSF57850">
    <property type="entry name" value="RING/U-box"/>
    <property type="match status" value="1"/>
</dbReference>
<name>A0A7R9L254_9ACAR</name>
<dbReference type="InterPro" id="IPR045111">
    <property type="entry name" value="Vps41/Vps8"/>
</dbReference>
<dbReference type="InterPro" id="IPR001841">
    <property type="entry name" value="Znf_RING"/>
</dbReference>
<protein>
    <recommendedName>
        <fullName evidence="4">RING-type domain-containing protein</fullName>
    </recommendedName>
</protein>
<feature type="domain" description="RING-type" evidence="4">
    <location>
        <begin position="675"/>
        <end position="714"/>
    </location>
</feature>
<evidence type="ECO:0000256" key="2">
    <source>
        <dbReference type="ARBA" id="ARBA00022833"/>
    </source>
</evidence>
<dbReference type="EMBL" id="CAJPIZ010013210">
    <property type="protein sequence ID" value="CAG2114131.1"/>
    <property type="molecule type" value="Genomic_DNA"/>
</dbReference>
<dbReference type="SMART" id="SM00184">
    <property type="entry name" value="RING"/>
    <property type="match status" value="1"/>
</dbReference>
<dbReference type="InterPro" id="IPR025941">
    <property type="entry name" value="Vps8_central_dom"/>
</dbReference>
<keyword evidence="1 3" id="KW-0863">Zinc-finger</keyword>
<evidence type="ECO:0000313" key="5">
    <source>
        <dbReference type="EMBL" id="CAD7633701.1"/>
    </source>
</evidence>
<dbReference type="GO" id="GO:0008270">
    <property type="term" value="F:zinc ion binding"/>
    <property type="evidence" value="ECO:0007669"/>
    <property type="project" value="UniProtKB-KW"/>
</dbReference>
<dbReference type="Proteomes" id="UP000759131">
    <property type="component" value="Unassembled WGS sequence"/>
</dbReference>
<dbReference type="EMBL" id="OC867785">
    <property type="protein sequence ID" value="CAD7633701.1"/>
    <property type="molecule type" value="Genomic_DNA"/>
</dbReference>
<dbReference type="Pfam" id="PF23410">
    <property type="entry name" value="Beta-prop_VPS8"/>
    <property type="match status" value="1"/>
</dbReference>
<gene>
    <name evidence="5" type="ORF">OSB1V03_LOCUS14097</name>
</gene>
<dbReference type="PANTHER" id="PTHR12616">
    <property type="entry name" value="VACUOLAR PROTEIN SORTING VPS41"/>
    <property type="match status" value="1"/>
</dbReference>
<organism evidence="5">
    <name type="scientific">Medioppia subpectinata</name>
    <dbReference type="NCBI Taxonomy" id="1979941"/>
    <lineage>
        <taxon>Eukaryota</taxon>
        <taxon>Metazoa</taxon>
        <taxon>Ecdysozoa</taxon>
        <taxon>Arthropoda</taxon>
        <taxon>Chelicerata</taxon>
        <taxon>Arachnida</taxon>
        <taxon>Acari</taxon>
        <taxon>Acariformes</taxon>
        <taxon>Sarcoptiformes</taxon>
        <taxon>Oribatida</taxon>
        <taxon>Brachypylina</taxon>
        <taxon>Oppioidea</taxon>
        <taxon>Oppiidae</taxon>
        <taxon>Medioppia</taxon>
    </lineage>
</organism>
<sequence length="835" mass="95899">MHSEEELEVIGIDKIEMVYGSSHFKSLENGQNVSLAMSAAAERACYHSTCVSNATLSNNNSSNLLILGVNSIHLFAIRSWSERIDLLLEEQKYTEALALSLSFYKSKAKAVIGLSGKKSEKRAIIAQKLIEVLDIYVNSTLTSMCPDSGKIEILIEHYKNLIPTSIYYCLSIEDNQQMLSELFDKFSDDSIARNVFLDSLEPYVLNGELRSLGPIIAKELTVHYEQKKWFHTLESIVTHLDITSLDIHYRFLWQMDSCLLRGLSFPNNQAIEAEKKSILMGFDEKESRCLYIFIVKLLSDKRNTVHIKRTLLDEMIENLFVSEDKQSFEERERVLLELLQSEAGHGLHGLDETQFLRLALNANLLSHVFDYINQIVMSANVSVEEKKVFIETIYSNIEVIIEIDFNKTATFLLDYLEVDKCEQIITSLESKPKVLYKLLFGILLNASKKSHKRDPSTGSIDLELLPIKEQRKQMLITDSRLQEKLIEYMCEFEPKCVYNTLNILEDYRPDVVLMMTRKNEINDATAYLLEKTARFEEAFKLLHKQLDEIIIDFNGSDVEAFWTQIHKQMICLIDLCQRCSPKVESIENQWLLLLESMQTINILVKGSFVNNGSSDGNSEQLYNMRDLFQTVYDNYSYEETLLQTTNNLLLNELHQHLALLKRDANKANSNRAKTCSVCGKDLKLDDNVILFGCKHSFHERCVTTKDGPICYLCEPSSHDNYDNNSSKRLSNPQDIDSHDLHNNHKIDSLKLSESQLNALQYLKNGQRIDSRANILNHLPNTRIRLASNELPTEQIFKLKLAPQWKPIIIRWFDINFDLRTHIPTSIGDSLQGLGV</sequence>
<dbReference type="AlphaFoldDB" id="A0A7R9L254"/>
<keyword evidence="2" id="KW-0862">Zinc</keyword>
<proteinExistence type="predicted"/>
<dbReference type="GO" id="GO:0005770">
    <property type="term" value="C:late endosome"/>
    <property type="evidence" value="ECO:0007669"/>
    <property type="project" value="TreeGrafter"/>
</dbReference>
<dbReference type="GO" id="GO:0030897">
    <property type="term" value="C:HOPS complex"/>
    <property type="evidence" value="ECO:0007669"/>
    <property type="project" value="TreeGrafter"/>
</dbReference>
<dbReference type="OrthoDB" id="289913at2759"/>
<dbReference type="Gene3D" id="3.30.40.10">
    <property type="entry name" value="Zinc/RING finger domain, C3HC4 (zinc finger)"/>
    <property type="match status" value="1"/>
</dbReference>
<dbReference type="PROSITE" id="PS50089">
    <property type="entry name" value="ZF_RING_2"/>
    <property type="match status" value="1"/>
</dbReference>
<keyword evidence="1 3" id="KW-0479">Metal-binding</keyword>
<dbReference type="GO" id="GO:0034058">
    <property type="term" value="P:endosomal vesicle fusion"/>
    <property type="evidence" value="ECO:0007669"/>
    <property type="project" value="TreeGrafter"/>
</dbReference>
<dbReference type="Pfam" id="PF12816">
    <property type="entry name" value="TPR_Vps8"/>
    <property type="match status" value="1"/>
</dbReference>
<reference evidence="5" key="1">
    <citation type="submission" date="2020-11" db="EMBL/GenBank/DDBJ databases">
        <authorList>
            <person name="Tran Van P."/>
        </authorList>
    </citation>
    <scope>NUCLEOTIDE SEQUENCE</scope>
</reference>
<evidence type="ECO:0000256" key="1">
    <source>
        <dbReference type="ARBA" id="ARBA00022771"/>
    </source>
</evidence>
<dbReference type="InterPro" id="IPR013083">
    <property type="entry name" value="Znf_RING/FYVE/PHD"/>
</dbReference>
<evidence type="ECO:0000313" key="6">
    <source>
        <dbReference type="Proteomes" id="UP000759131"/>
    </source>
</evidence>
<dbReference type="GO" id="GO:0006623">
    <property type="term" value="P:protein targeting to vacuole"/>
    <property type="evidence" value="ECO:0007669"/>
    <property type="project" value="InterPro"/>
</dbReference>
<accession>A0A7R9L254</accession>